<gene>
    <name evidence="1" type="ORF">CRIB_222</name>
</gene>
<evidence type="ECO:0000313" key="1">
    <source>
        <dbReference type="EMBL" id="CED92979.1"/>
    </source>
</evidence>
<dbReference type="AlphaFoldDB" id="A0A1V1HYK1"/>
<dbReference type="GeneID" id="82204401"/>
<proteinExistence type="predicted"/>
<dbReference type="RefSeq" id="WP_180702740.1">
    <property type="nucleotide sequence ID" value="NZ_LN555523.1"/>
</dbReference>
<dbReference type="KEGG" id="ril:CRIB_222"/>
<dbReference type="EMBL" id="LN555523">
    <property type="protein sequence ID" value="CED92979.1"/>
    <property type="molecule type" value="Genomic_DNA"/>
</dbReference>
<keyword evidence="2" id="KW-1185">Reference proteome</keyword>
<sequence>MINNKSEIINKLFFNELKELIDKYNNIDDKTVDAIEKIFTCIEDEEIKNYLIRDNCKLQELVNRYNKLENLNIDEAIFFAWYNLNINTISIDKASKYYYDLTTSNYIDVENHLIYTNERDLRQYAKDELETMLSMEHHIDRLLDKDMLIDMWLNNTSKEEVLEEILMSDDIEDILNLSPEYAFTLTNGIEYRYSEKEE</sequence>
<protein>
    <submittedName>
        <fullName evidence="1">Uncharacterized protein</fullName>
    </submittedName>
</protein>
<dbReference type="Proteomes" id="UP000245622">
    <property type="component" value="Chromosome 1"/>
</dbReference>
<organism evidence="1 2">
    <name type="scientific">Romboutsia ilealis</name>
    <dbReference type="NCBI Taxonomy" id="1115758"/>
    <lineage>
        <taxon>Bacteria</taxon>
        <taxon>Bacillati</taxon>
        <taxon>Bacillota</taxon>
        <taxon>Clostridia</taxon>
        <taxon>Peptostreptococcales</taxon>
        <taxon>Peptostreptococcaceae</taxon>
        <taxon>Romboutsia</taxon>
    </lineage>
</organism>
<name>A0A1V1HYK1_9FIRM</name>
<reference evidence="1 2" key="1">
    <citation type="submission" date="2014-04" db="EMBL/GenBank/DDBJ databases">
        <authorList>
            <person name="Hornung B.V."/>
        </authorList>
    </citation>
    <scope>NUCLEOTIDE SEQUENCE [LARGE SCALE GENOMIC DNA]</scope>
    <source>
        <strain evidence="1 2">CRIB</strain>
    </source>
</reference>
<accession>A0A1V1HYK1</accession>
<evidence type="ECO:0000313" key="2">
    <source>
        <dbReference type="Proteomes" id="UP000245622"/>
    </source>
</evidence>